<dbReference type="InParanoid" id="A2EC49"/>
<dbReference type="EMBL" id="DS113351">
    <property type="protein sequence ID" value="EAY09726.1"/>
    <property type="molecule type" value="Genomic_DNA"/>
</dbReference>
<dbReference type="InterPro" id="IPR011050">
    <property type="entry name" value="Pectin_lyase_fold/virulence"/>
</dbReference>
<feature type="transmembrane region" description="Helical" evidence="1">
    <location>
        <begin position="289"/>
        <end position="307"/>
    </location>
</feature>
<keyword evidence="3" id="KW-1185">Reference proteome</keyword>
<dbReference type="Proteomes" id="UP000001542">
    <property type="component" value="Unassembled WGS sequence"/>
</dbReference>
<proteinExistence type="predicted"/>
<accession>A2EC49</accession>
<evidence type="ECO:0000313" key="3">
    <source>
        <dbReference type="Proteomes" id="UP000001542"/>
    </source>
</evidence>
<protein>
    <recommendedName>
        <fullName evidence="4">Right handed beta helix domain-containing protein</fullName>
    </recommendedName>
</protein>
<reference evidence="2" key="1">
    <citation type="submission" date="2006-10" db="EMBL/GenBank/DDBJ databases">
        <authorList>
            <person name="Amadeo P."/>
            <person name="Zhao Q."/>
            <person name="Wortman J."/>
            <person name="Fraser-Liggett C."/>
            <person name="Carlton J."/>
        </authorList>
    </citation>
    <scope>NUCLEOTIDE SEQUENCE</scope>
    <source>
        <strain evidence="2">G3</strain>
    </source>
</reference>
<evidence type="ECO:0000256" key="1">
    <source>
        <dbReference type="SAM" id="Phobius"/>
    </source>
</evidence>
<keyword evidence="1" id="KW-1133">Transmembrane helix</keyword>
<keyword evidence="1" id="KW-0472">Membrane</keyword>
<organism evidence="2 3">
    <name type="scientific">Trichomonas vaginalis (strain ATCC PRA-98 / G3)</name>
    <dbReference type="NCBI Taxonomy" id="412133"/>
    <lineage>
        <taxon>Eukaryota</taxon>
        <taxon>Metamonada</taxon>
        <taxon>Parabasalia</taxon>
        <taxon>Trichomonadida</taxon>
        <taxon>Trichomonadidae</taxon>
        <taxon>Trichomonas</taxon>
    </lineage>
</organism>
<sequence length="323" mass="36461">MQISYNHIKDLKSPFANELNRQIHTNNAAHPNSVKRKRYSNTKITLDSTRFDLCTSVNENGGSIFVENSQINLISCIFYKSSSNCGGAVYANGGVVTFEDCSAARCNSSDSGSAFYFNNTVVSVTRGFILKCYCEKSGSLYFHNSHITVKDVKLYENKAKDSLPGIVVIKSQGLVFGIYFNENVAENDQNGRNIVFQSTGEVIFEKSFFFGETDKSITYSNDCNLRIHSLVSESGYRVLFSSFEKARNVLISIDSFKSDLPPFPEPPFELDQEFFQWSLMDAGITYERIVIIGFIMLLIFLIIVFTIPKTIAHPIQEVMWDRI</sequence>
<name>A2EC49_TRIV3</name>
<dbReference type="SUPFAM" id="SSF51126">
    <property type="entry name" value="Pectin lyase-like"/>
    <property type="match status" value="1"/>
</dbReference>
<evidence type="ECO:0000313" key="2">
    <source>
        <dbReference type="EMBL" id="EAY09726.1"/>
    </source>
</evidence>
<reference evidence="2" key="2">
    <citation type="journal article" date="2007" name="Science">
        <title>Draft genome sequence of the sexually transmitted pathogen Trichomonas vaginalis.</title>
        <authorList>
            <person name="Carlton J.M."/>
            <person name="Hirt R.P."/>
            <person name="Silva J.C."/>
            <person name="Delcher A.L."/>
            <person name="Schatz M."/>
            <person name="Zhao Q."/>
            <person name="Wortman J.R."/>
            <person name="Bidwell S.L."/>
            <person name="Alsmark U.C.M."/>
            <person name="Besteiro S."/>
            <person name="Sicheritz-Ponten T."/>
            <person name="Noel C.J."/>
            <person name="Dacks J.B."/>
            <person name="Foster P.G."/>
            <person name="Simillion C."/>
            <person name="Van de Peer Y."/>
            <person name="Miranda-Saavedra D."/>
            <person name="Barton G.J."/>
            <person name="Westrop G.D."/>
            <person name="Mueller S."/>
            <person name="Dessi D."/>
            <person name="Fiori P.L."/>
            <person name="Ren Q."/>
            <person name="Paulsen I."/>
            <person name="Zhang H."/>
            <person name="Bastida-Corcuera F.D."/>
            <person name="Simoes-Barbosa A."/>
            <person name="Brown M.T."/>
            <person name="Hayes R.D."/>
            <person name="Mukherjee M."/>
            <person name="Okumura C.Y."/>
            <person name="Schneider R."/>
            <person name="Smith A.J."/>
            <person name="Vanacova S."/>
            <person name="Villalvazo M."/>
            <person name="Haas B.J."/>
            <person name="Pertea M."/>
            <person name="Feldblyum T.V."/>
            <person name="Utterback T.R."/>
            <person name="Shu C.L."/>
            <person name="Osoegawa K."/>
            <person name="de Jong P.J."/>
            <person name="Hrdy I."/>
            <person name="Horvathova L."/>
            <person name="Zubacova Z."/>
            <person name="Dolezal P."/>
            <person name="Malik S.B."/>
            <person name="Logsdon J.M. Jr."/>
            <person name="Henze K."/>
            <person name="Gupta A."/>
            <person name="Wang C.C."/>
            <person name="Dunne R.L."/>
            <person name="Upcroft J.A."/>
            <person name="Upcroft P."/>
            <person name="White O."/>
            <person name="Salzberg S.L."/>
            <person name="Tang P."/>
            <person name="Chiu C.-H."/>
            <person name="Lee Y.-S."/>
            <person name="Embley T.M."/>
            <person name="Coombs G.H."/>
            <person name="Mottram J.C."/>
            <person name="Tachezy J."/>
            <person name="Fraser-Liggett C.M."/>
            <person name="Johnson P.J."/>
        </authorList>
    </citation>
    <scope>NUCLEOTIDE SEQUENCE [LARGE SCALE GENOMIC DNA]</scope>
    <source>
        <strain evidence="2">G3</strain>
    </source>
</reference>
<keyword evidence="1" id="KW-0812">Transmembrane</keyword>
<dbReference type="VEuPathDB" id="TrichDB:TVAG_413750"/>
<dbReference type="VEuPathDB" id="TrichDB:TVAGG3_0204890"/>
<dbReference type="AlphaFoldDB" id="A2EC49"/>
<gene>
    <name evidence="2" type="ORF">TVAG_413750</name>
</gene>
<dbReference type="KEGG" id="tva:4767645"/>
<dbReference type="RefSeq" id="XP_001321949.1">
    <property type="nucleotide sequence ID" value="XM_001321914.1"/>
</dbReference>
<evidence type="ECO:0008006" key="4">
    <source>
        <dbReference type="Google" id="ProtNLM"/>
    </source>
</evidence>